<name>A0A0F7HAI8_SERFO</name>
<dbReference type="GeneID" id="30320229"/>
<dbReference type="AlphaFoldDB" id="A0A0F7HAI8"/>
<gene>
    <name evidence="1" type="ORF">NCTC13193_00128</name>
</gene>
<organism evidence="1 2">
    <name type="scientific">Serratia fonticola</name>
    <dbReference type="NCBI Taxonomy" id="47917"/>
    <lineage>
        <taxon>Bacteria</taxon>
        <taxon>Pseudomonadati</taxon>
        <taxon>Pseudomonadota</taxon>
        <taxon>Gammaproteobacteria</taxon>
        <taxon>Enterobacterales</taxon>
        <taxon>Yersiniaceae</taxon>
        <taxon>Serratia</taxon>
    </lineage>
</organism>
<proteinExistence type="predicted"/>
<dbReference type="STRING" id="47917.AV650_02245"/>
<sequence>MAGKAVILQGDKTSHGGVVLQGSSVMQFCGTNVALVGHLVSCPLCKGVFPIVTGAETALVGGVPVALEGMKTACGAALIASQHECNA</sequence>
<evidence type="ECO:0000313" key="1">
    <source>
        <dbReference type="EMBL" id="VEI61971.1"/>
    </source>
</evidence>
<dbReference type="Pfam" id="PF05488">
    <property type="entry name" value="PAAR_motif"/>
    <property type="match status" value="1"/>
</dbReference>
<dbReference type="InterPro" id="IPR008727">
    <property type="entry name" value="PAAR_motif"/>
</dbReference>
<evidence type="ECO:0000313" key="2">
    <source>
        <dbReference type="Proteomes" id="UP000270487"/>
    </source>
</evidence>
<dbReference type="KEGG" id="sfw:WN53_08645"/>
<protein>
    <submittedName>
        <fullName evidence="1">Uncharacterized conserved protein</fullName>
    </submittedName>
</protein>
<dbReference type="Gene3D" id="2.60.200.60">
    <property type="match status" value="1"/>
</dbReference>
<reference evidence="1 2" key="1">
    <citation type="submission" date="2018-12" db="EMBL/GenBank/DDBJ databases">
        <authorList>
            <consortium name="Pathogen Informatics"/>
        </authorList>
    </citation>
    <scope>NUCLEOTIDE SEQUENCE [LARGE SCALE GENOMIC DNA]</scope>
    <source>
        <strain evidence="1 2">NCTC13193</strain>
    </source>
</reference>
<accession>A0A0F7HAI8</accession>
<dbReference type="RefSeq" id="WP_024484455.1">
    <property type="nucleotide sequence ID" value="NZ_CAMISF010000013.1"/>
</dbReference>
<dbReference type="Proteomes" id="UP000270487">
    <property type="component" value="Chromosome"/>
</dbReference>
<dbReference type="CDD" id="cd14744">
    <property type="entry name" value="PAAR_CT_2"/>
    <property type="match status" value="1"/>
</dbReference>
<dbReference type="EMBL" id="LR134492">
    <property type="protein sequence ID" value="VEI61971.1"/>
    <property type="molecule type" value="Genomic_DNA"/>
</dbReference>